<accession>A0A8X7WH29</accession>
<dbReference type="EMBL" id="JAAMPC010000001">
    <property type="protein sequence ID" value="KAG2329207.1"/>
    <property type="molecule type" value="Genomic_DNA"/>
</dbReference>
<keyword evidence="3" id="KW-1185">Reference proteome</keyword>
<gene>
    <name evidence="2" type="ORF">Bca52824_000387</name>
</gene>
<feature type="region of interest" description="Disordered" evidence="1">
    <location>
        <begin position="63"/>
        <end position="89"/>
    </location>
</feature>
<dbReference type="Gene3D" id="3.20.20.80">
    <property type="entry name" value="Glycosidases"/>
    <property type="match status" value="1"/>
</dbReference>
<evidence type="ECO:0000313" key="3">
    <source>
        <dbReference type="Proteomes" id="UP000886595"/>
    </source>
</evidence>
<dbReference type="OrthoDB" id="65569at2759"/>
<organism evidence="2 3">
    <name type="scientific">Brassica carinata</name>
    <name type="common">Ethiopian mustard</name>
    <name type="synonym">Abyssinian cabbage</name>
    <dbReference type="NCBI Taxonomy" id="52824"/>
    <lineage>
        <taxon>Eukaryota</taxon>
        <taxon>Viridiplantae</taxon>
        <taxon>Streptophyta</taxon>
        <taxon>Embryophyta</taxon>
        <taxon>Tracheophyta</taxon>
        <taxon>Spermatophyta</taxon>
        <taxon>Magnoliopsida</taxon>
        <taxon>eudicotyledons</taxon>
        <taxon>Gunneridae</taxon>
        <taxon>Pentapetalae</taxon>
        <taxon>rosids</taxon>
        <taxon>malvids</taxon>
        <taxon>Brassicales</taxon>
        <taxon>Brassicaceae</taxon>
        <taxon>Brassiceae</taxon>
        <taxon>Brassica</taxon>
    </lineage>
</organism>
<sequence length="125" mass="13679">MWIMLIKRNQVGNSRFRLHSQNPDGYKIGSQLATAKYPVCAGGLRKVLKYIKENYKYPEMIVTGNGYRETPGEKDGGNDYPGDDMSGAQSVTEKLSNVAQNGVPVTAPPLQGQSVEDVSSVEDRA</sequence>
<proteinExistence type="predicted"/>
<protein>
    <submittedName>
        <fullName evidence="2">Uncharacterized protein</fullName>
    </submittedName>
</protein>
<dbReference type="AlphaFoldDB" id="A0A8X7WH29"/>
<comment type="caution">
    <text evidence="2">The sequence shown here is derived from an EMBL/GenBank/DDBJ whole genome shotgun (WGS) entry which is preliminary data.</text>
</comment>
<reference evidence="2 3" key="1">
    <citation type="submission" date="2020-02" db="EMBL/GenBank/DDBJ databases">
        <authorList>
            <person name="Ma Q."/>
            <person name="Huang Y."/>
            <person name="Song X."/>
            <person name="Pei D."/>
        </authorList>
    </citation>
    <scope>NUCLEOTIDE SEQUENCE [LARGE SCALE GENOMIC DNA]</scope>
    <source>
        <strain evidence="2">Sxm20200214</strain>
        <tissue evidence="2">Leaf</tissue>
    </source>
</reference>
<name>A0A8X7WH29_BRACI</name>
<dbReference type="Proteomes" id="UP000886595">
    <property type="component" value="Unassembled WGS sequence"/>
</dbReference>
<feature type="region of interest" description="Disordered" evidence="1">
    <location>
        <begin position="102"/>
        <end position="125"/>
    </location>
</feature>
<evidence type="ECO:0000313" key="2">
    <source>
        <dbReference type="EMBL" id="KAG2329207.1"/>
    </source>
</evidence>
<evidence type="ECO:0000256" key="1">
    <source>
        <dbReference type="SAM" id="MobiDB-lite"/>
    </source>
</evidence>